<dbReference type="Gene3D" id="2.40.50.140">
    <property type="entry name" value="Nucleic acid-binding proteins"/>
    <property type="match status" value="1"/>
</dbReference>
<name>A0A1G2GWV7_9BACT</name>
<evidence type="ECO:0000256" key="1">
    <source>
        <dbReference type="ARBA" id="ARBA00022555"/>
    </source>
</evidence>
<proteinExistence type="predicted"/>
<organism evidence="5 6">
    <name type="scientific">Candidatus Ryanbacteria bacterium RIFCSPLOWO2_01_FULL_48_26</name>
    <dbReference type="NCBI Taxonomy" id="1802126"/>
    <lineage>
        <taxon>Bacteria</taxon>
        <taxon>Candidatus Ryaniibacteriota</taxon>
    </lineage>
</organism>
<dbReference type="Pfam" id="PF01588">
    <property type="entry name" value="tRNA_bind"/>
    <property type="match status" value="1"/>
</dbReference>
<reference evidence="5 6" key="1">
    <citation type="journal article" date="2016" name="Nat. Commun.">
        <title>Thousands of microbial genomes shed light on interconnected biogeochemical processes in an aquifer system.</title>
        <authorList>
            <person name="Anantharaman K."/>
            <person name="Brown C.T."/>
            <person name="Hug L.A."/>
            <person name="Sharon I."/>
            <person name="Castelle C.J."/>
            <person name="Probst A.J."/>
            <person name="Thomas B.C."/>
            <person name="Singh A."/>
            <person name="Wilkins M.J."/>
            <person name="Karaoz U."/>
            <person name="Brodie E.L."/>
            <person name="Williams K.H."/>
            <person name="Hubbard S.S."/>
            <person name="Banfield J.F."/>
        </authorList>
    </citation>
    <scope>NUCLEOTIDE SEQUENCE [LARGE SCALE GENOMIC DNA]</scope>
</reference>
<gene>
    <name evidence="5" type="ORF">A3B25_03120</name>
</gene>
<dbReference type="CDD" id="cd02800">
    <property type="entry name" value="tRNA_bind_EcMetRS_like"/>
    <property type="match status" value="1"/>
</dbReference>
<keyword evidence="2 3" id="KW-0694">RNA-binding</keyword>
<dbReference type="GO" id="GO:0005524">
    <property type="term" value="F:ATP binding"/>
    <property type="evidence" value="ECO:0007669"/>
    <property type="project" value="InterPro"/>
</dbReference>
<dbReference type="InterPro" id="IPR012340">
    <property type="entry name" value="NA-bd_OB-fold"/>
</dbReference>
<dbReference type="EMBL" id="MHNW01000003">
    <property type="protein sequence ID" value="OGZ54694.1"/>
    <property type="molecule type" value="Genomic_DNA"/>
</dbReference>
<protein>
    <recommendedName>
        <fullName evidence="4">tRNA-binding domain-containing protein</fullName>
    </recommendedName>
</protein>
<dbReference type="STRING" id="1802126.A3B25_03120"/>
<dbReference type="InterPro" id="IPR051270">
    <property type="entry name" value="Tyrosine-tRNA_ligase_regulator"/>
</dbReference>
<dbReference type="InterPro" id="IPR004495">
    <property type="entry name" value="Met-tRNA-synth_bsu_C"/>
</dbReference>
<dbReference type="PANTHER" id="PTHR11586">
    <property type="entry name" value="TRNA-AMINOACYLATION COFACTOR ARC1 FAMILY MEMBER"/>
    <property type="match status" value="1"/>
</dbReference>
<feature type="domain" description="TRNA-binding" evidence="4">
    <location>
        <begin position="5"/>
        <end position="121"/>
    </location>
</feature>
<evidence type="ECO:0000256" key="3">
    <source>
        <dbReference type="PROSITE-ProRule" id="PRU00209"/>
    </source>
</evidence>
<sequence>MTIDEFKSVDLRVARVISAERIEGSEKLLKLQVHAGDIDDEGQAIARQIVAGIGKAYEPEALVGKSVVIVANLEPRKFTFRSDSGQVGFESRGMILAAHDENGNPVIVSVSDVAPAGSKIL</sequence>
<evidence type="ECO:0000256" key="2">
    <source>
        <dbReference type="ARBA" id="ARBA00022884"/>
    </source>
</evidence>
<dbReference type="PROSITE" id="PS50886">
    <property type="entry name" value="TRBD"/>
    <property type="match status" value="1"/>
</dbReference>
<evidence type="ECO:0000259" key="4">
    <source>
        <dbReference type="PROSITE" id="PS50886"/>
    </source>
</evidence>
<dbReference type="PANTHER" id="PTHR11586:SF37">
    <property type="entry name" value="TRNA-BINDING DOMAIN-CONTAINING PROTEIN"/>
    <property type="match status" value="1"/>
</dbReference>
<dbReference type="GO" id="GO:0004825">
    <property type="term" value="F:methionine-tRNA ligase activity"/>
    <property type="evidence" value="ECO:0007669"/>
    <property type="project" value="InterPro"/>
</dbReference>
<evidence type="ECO:0000313" key="6">
    <source>
        <dbReference type="Proteomes" id="UP000179106"/>
    </source>
</evidence>
<dbReference type="InterPro" id="IPR002547">
    <property type="entry name" value="tRNA-bd_dom"/>
</dbReference>
<keyword evidence="1 3" id="KW-0820">tRNA-binding</keyword>
<comment type="caution">
    <text evidence="5">The sequence shown here is derived from an EMBL/GenBank/DDBJ whole genome shotgun (WGS) entry which is preliminary data.</text>
</comment>
<accession>A0A1G2GWV7</accession>
<dbReference type="GO" id="GO:0000049">
    <property type="term" value="F:tRNA binding"/>
    <property type="evidence" value="ECO:0007669"/>
    <property type="project" value="UniProtKB-UniRule"/>
</dbReference>
<dbReference type="GO" id="GO:0006431">
    <property type="term" value="P:methionyl-tRNA aminoacylation"/>
    <property type="evidence" value="ECO:0007669"/>
    <property type="project" value="InterPro"/>
</dbReference>
<dbReference type="SUPFAM" id="SSF50249">
    <property type="entry name" value="Nucleic acid-binding proteins"/>
    <property type="match status" value="1"/>
</dbReference>
<evidence type="ECO:0000313" key="5">
    <source>
        <dbReference type="EMBL" id="OGZ54694.1"/>
    </source>
</evidence>
<dbReference type="AlphaFoldDB" id="A0A1G2GWV7"/>
<dbReference type="Proteomes" id="UP000179106">
    <property type="component" value="Unassembled WGS sequence"/>
</dbReference>